<evidence type="ECO:0000256" key="3">
    <source>
        <dbReference type="PROSITE-ProRule" id="PRU00339"/>
    </source>
</evidence>
<evidence type="ECO:0000256" key="2">
    <source>
        <dbReference type="ARBA" id="ARBA00022803"/>
    </source>
</evidence>
<dbReference type="Pfam" id="PF13181">
    <property type="entry name" value="TPR_8"/>
    <property type="match status" value="1"/>
</dbReference>
<proteinExistence type="predicted"/>
<name>A0A8S1X6F2_PAROT</name>
<comment type="caution">
    <text evidence="4">The sequence shown here is derived from an EMBL/GenBank/DDBJ whole genome shotgun (WGS) entry which is preliminary data.</text>
</comment>
<dbReference type="InterPro" id="IPR019734">
    <property type="entry name" value="TPR_rpt"/>
</dbReference>
<dbReference type="EMBL" id="CAJJDP010000111">
    <property type="protein sequence ID" value="CAD8196445.1"/>
    <property type="molecule type" value="Genomic_DNA"/>
</dbReference>
<sequence>MRHFNKYEDSLVGQSVSYQSQVPVQEIQINMSMQSLGWKKHQLLILNSLILYLKKVNVQEIQINMRMQQFGWTNYQLLTFKHINAVFEKGTCLRSLNKYQDAIIWFDKALAIDSKHVHVQEIQINTKMQLYGWTKNQLMILSMQIPQVKRGMPKISEKIQLINQLLDQALCVNPYHIFSLQSNGDCLSSIQVNLYLRDFAKALIYFEKSLLINPNDQYSKYQKEFCENQLYQ</sequence>
<protein>
    <recommendedName>
        <fullName evidence="6">Tetratricopeptide repeat protein</fullName>
    </recommendedName>
</protein>
<dbReference type="InterPro" id="IPR051685">
    <property type="entry name" value="Ycf3/AcsC/BcsC/TPR_MFPF"/>
</dbReference>
<reference evidence="4" key="1">
    <citation type="submission" date="2021-01" db="EMBL/GenBank/DDBJ databases">
        <authorList>
            <consortium name="Genoscope - CEA"/>
            <person name="William W."/>
        </authorList>
    </citation>
    <scope>NUCLEOTIDE SEQUENCE</scope>
</reference>
<dbReference type="OrthoDB" id="10043504at2759"/>
<feature type="repeat" description="TPR" evidence="3">
    <location>
        <begin position="83"/>
        <end position="116"/>
    </location>
</feature>
<dbReference type="SMART" id="SM00028">
    <property type="entry name" value="TPR"/>
    <property type="match status" value="2"/>
</dbReference>
<organism evidence="4 5">
    <name type="scientific">Paramecium octaurelia</name>
    <dbReference type="NCBI Taxonomy" id="43137"/>
    <lineage>
        <taxon>Eukaryota</taxon>
        <taxon>Sar</taxon>
        <taxon>Alveolata</taxon>
        <taxon>Ciliophora</taxon>
        <taxon>Intramacronucleata</taxon>
        <taxon>Oligohymenophorea</taxon>
        <taxon>Peniculida</taxon>
        <taxon>Parameciidae</taxon>
        <taxon>Paramecium</taxon>
    </lineage>
</organism>
<keyword evidence="2 3" id="KW-0802">TPR repeat</keyword>
<keyword evidence="5" id="KW-1185">Reference proteome</keyword>
<dbReference type="PANTHER" id="PTHR44943">
    <property type="entry name" value="CELLULOSE SYNTHASE OPERON PROTEIN C"/>
    <property type="match status" value="1"/>
</dbReference>
<dbReference type="AlphaFoldDB" id="A0A8S1X6F2"/>
<dbReference type="PANTHER" id="PTHR44943:SF4">
    <property type="entry name" value="TPR REPEAT-CONTAINING PROTEIN MJ0798"/>
    <property type="match status" value="1"/>
</dbReference>
<evidence type="ECO:0008006" key="6">
    <source>
        <dbReference type="Google" id="ProtNLM"/>
    </source>
</evidence>
<dbReference type="Proteomes" id="UP000683925">
    <property type="component" value="Unassembled WGS sequence"/>
</dbReference>
<evidence type="ECO:0000313" key="4">
    <source>
        <dbReference type="EMBL" id="CAD8196445.1"/>
    </source>
</evidence>
<evidence type="ECO:0000313" key="5">
    <source>
        <dbReference type="Proteomes" id="UP000683925"/>
    </source>
</evidence>
<dbReference type="PROSITE" id="PS50005">
    <property type="entry name" value="TPR"/>
    <property type="match status" value="1"/>
</dbReference>
<evidence type="ECO:0000256" key="1">
    <source>
        <dbReference type="ARBA" id="ARBA00022737"/>
    </source>
</evidence>
<gene>
    <name evidence="4" type="ORF">POCTA_138.1.T1110183</name>
</gene>
<accession>A0A8S1X6F2</accession>
<keyword evidence="1" id="KW-0677">Repeat</keyword>